<evidence type="ECO:0000256" key="1">
    <source>
        <dbReference type="ARBA" id="ARBA00004141"/>
    </source>
</evidence>
<evidence type="ECO:0000259" key="7">
    <source>
        <dbReference type="Pfam" id="PF00892"/>
    </source>
</evidence>
<comment type="caution">
    <text evidence="8">The sequence shown here is derived from an EMBL/GenBank/DDBJ whole genome shotgun (WGS) entry which is preliminary data.</text>
</comment>
<evidence type="ECO:0000256" key="3">
    <source>
        <dbReference type="ARBA" id="ARBA00022692"/>
    </source>
</evidence>
<evidence type="ECO:0000256" key="5">
    <source>
        <dbReference type="ARBA" id="ARBA00023136"/>
    </source>
</evidence>
<feature type="transmembrane region" description="Helical" evidence="6">
    <location>
        <begin position="65"/>
        <end position="84"/>
    </location>
</feature>
<evidence type="ECO:0000313" key="8">
    <source>
        <dbReference type="EMBL" id="KAB1639065.1"/>
    </source>
</evidence>
<dbReference type="RefSeq" id="WP_151422089.1">
    <property type="nucleotide sequence ID" value="NZ_WBJX01000001.1"/>
</dbReference>
<comment type="similarity">
    <text evidence="2">Belongs to the EamA transporter family.</text>
</comment>
<evidence type="ECO:0000313" key="9">
    <source>
        <dbReference type="Proteomes" id="UP000490386"/>
    </source>
</evidence>
<comment type="subcellular location">
    <subcellularLocation>
        <location evidence="1">Membrane</location>
        <topology evidence="1">Multi-pass membrane protein</topology>
    </subcellularLocation>
</comment>
<proteinExistence type="inferred from homology"/>
<feature type="transmembrane region" description="Helical" evidence="6">
    <location>
        <begin position="261"/>
        <end position="280"/>
    </location>
</feature>
<dbReference type="PANTHER" id="PTHR32322:SF2">
    <property type="entry name" value="EAMA DOMAIN-CONTAINING PROTEIN"/>
    <property type="match status" value="1"/>
</dbReference>
<dbReference type="InterPro" id="IPR000620">
    <property type="entry name" value="EamA_dom"/>
</dbReference>
<dbReference type="PANTHER" id="PTHR32322">
    <property type="entry name" value="INNER MEMBRANE TRANSPORTER"/>
    <property type="match status" value="1"/>
</dbReference>
<evidence type="ECO:0000256" key="4">
    <source>
        <dbReference type="ARBA" id="ARBA00022989"/>
    </source>
</evidence>
<dbReference type="InterPro" id="IPR037185">
    <property type="entry name" value="EmrE-like"/>
</dbReference>
<feature type="transmembrane region" description="Helical" evidence="6">
    <location>
        <begin position="206"/>
        <end position="226"/>
    </location>
</feature>
<dbReference type="EMBL" id="WBJX01000001">
    <property type="protein sequence ID" value="KAB1639065.1"/>
    <property type="molecule type" value="Genomic_DNA"/>
</dbReference>
<dbReference type="Proteomes" id="UP000490386">
    <property type="component" value="Unassembled WGS sequence"/>
</dbReference>
<dbReference type="AlphaFoldDB" id="A0A7J5B4G2"/>
<name>A0A7J5B4G2_9MICO</name>
<keyword evidence="9" id="KW-1185">Reference proteome</keyword>
<feature type="transmembrane region" description="Helical" evidence="6">
    <location>
        <begin position="35"/>
        <end position="53"/>
    </location>
</feature>
<dbReference type="InterPro" id="IPR050638">
    <property type="entry name" value="AA-Vitamin_Transporters"/>
</dbReference>
<protein>
    <submittedName>
        <fullName evidence="8">EamA family transporter</fullName>
    </submittedName>
</protein>
<feature type="transmembrane region" description="Helical" evidence="6">
    <location>
        <begin position="90"/>
        <end position="111"/>
    </location>
</feature>
<feature type="transmembrane region" description="Helical" evidence="6">
    <location>
        <begin position="143"/>
        <end position="163"/>
    </location>
</feature>
<dbReference type="GO" id="GO:0016020">
    <property type="term" value="C:membrane"/>
    <property type="evidence" value="ECO:0007669"/>
    <property type="project" value="UniProtKB-SubCell"/>
</dbReference>
<feature type="domain" description="EamA" evidence="7">
    <location>
        <begin position="6"/>
        <end position="134"/>
    </location>
</feature>
<reference evidence="8 9" key="1">
    <citation type="submission" date="2019-09" db="EMBL/GenBank/DDBJ databases">
        <title>Phylogeny of genus Pseudoclavibacter and closely related genus.</title>
        <authorList>
            <person name="Li Y."/>
        </authorList>
    </citation>
    <scope>NUCLEOTIDE SEQUENCE [LARGE SCALE GENOMIC DNA]</scope>
    <source>
        <strain evidence="8 9">THG-MD12</strain>
    </source>
</reference>
<feature type="transmembrane region" description="Helical" evidence="6">
    <location>
        <begin position="118"/>
        <end position="137"/>
    </location>
</feature>
<gene>
    <name evidence="8" type="ORF">F8O03_01570</name>
</gene>
<keyword evidence="3 6" id="KW-0812">Transmembrane</keyword>
<feature type="transmembrane region" description="Helical" evidence="6">
    <location>
        <begin position="238"/>
        <end position="255"/>
    </location>
</feature>
<evidence type="ECO:0000256" key="2">
    <source>
        <dbReference type="ARBA" id="ARBA00007362"/>
    </source>
</evidence>
<sequence>METKWRWMLITAIAPIAWGSNYFVMGSFLPADAPLWGAVLRALPAGLVLLCFARKLPKGAWWWRAVVLGTINMSAFFALVYVASQLLPSSIASMIMAASPIVMMVFAVSMLGERLRVLPVLGAATGLAGVVLMLATGAGAIDWMGVAASVAAMALASFGFVLVKRWGSDVELLPLTAWQLVGGGVVLLPVALLIEGPMPSYDGPAIAALAYVGLVSTALAYLAWFAGLRNLTAGTTGLIGLLNPVTGVLLGTLVAGEVLTWQQGVGMALVLLGILLGQSARRPRSE</sequence>
<feature type="transmembrane region" description="Helical" evidence="6">
    <location>
        <begin position="7"/>
        <end position="29"/>
    </location>
</feature>
<dbReference type="Gene3D" id="1.10.3730.20">
    <property type="match status" value="1"/>
</dbReference>
<keyword evidence="5 6" id="KW-0472">Membrane</keyword>
<accession>A0A7J5B4G2</accession>
<dbReference type="OrthoDB" id="5430053at2"/>
<feature type="domain" description="EamA" evidence="7">
    <location>
        <begin position="144"/>
        <end position="276"/>
    </location>
</feature>
<feature type="transmembrane region" description="Helical" evidence="6">
    <location>
        <begin position="175"/>
        <end position="194"/>
    </location>
</feature>
<organism evidence="8 9">
    <name type="scientific">Pseudoclavibacter terrae</name>
    <dbReference type="NCBI Taxonomy" id="1530195"/>
    <lineage>
        <taxon>Bacteria</taxon>
        <taxon>Bacillati</taxon>
        <taxon>Actinomycetota</taxon>
        <taxon>Actinomycetes</taxon>
        <taxon>Micrococcales</taxon>
        <taxon>Microbacteriaceae</taxon>
        <taxon>Pseudoclavibacter</taxon>
    </lineage>
</organism>
<keyword evidence="4 6" id="KW-1133">Transmembrane helix</keyword>
<dbReference type="Pfam" id="PF00892">
    <property type="entry name" value="EamA"/>
    <property type="match status" value="2"/>
</dbReference>
<dbReference type="SUPFAM" id="SSF103481">
    <property type="entry name" value="Multidrug resistance efflux transporter EmrE"/>
    <property type="match status" value="2"/>
</dbReference>
<evidence type="ECO:0000256" key="6">
    <source>
        <dbReference type="SAM" id="Phobius"/>
    </source>
</evidence>